<dbReference type="InterPro" id="IPR013108">
    <property type="entry name" value="Amidohydro_3"/>
</dbReference>
<dbReference type="GO" id="GO:0016811">
    <property type="term" value="F:hydrolase activity, acting on carbon-nitrogen (but not peptide) bonds, in linear amides"/>
    <property type="evidence" value="ECO:0007669"/>
    <property type="project" value="InterPro"/>
</dbReference>
<dbReference type="InterPro" id="IPR011059">
    <property type="entry name" value="Metal-dep_hydrolase_composite"/>
</dbReference>
<dbReference type="InterPro" id="IPR032466">
    <property type="entry name" value="Metal_Hydrolase"/>
</dbReference>
<protein>
    <submittedName>
        <fullName evidence="2">Dihydroorotase</fullName>
    </submittedName>
</protein>
<dbReference type="Gene3D" id="3.30.1490.130">
    <property type="entry name" value="D-aminoacylase. Domain 3"/>
    <property type="match status" value="1"/>
</dbReference>
<dbReference type="SUPFAM" id="SSF51556">
    <property type="entry name" value="Metallo-dependent hydrolases"/>
    <property type="match status" value="1"/>
</dbReference>
<dbReference type="PANTHER" id="PTHR11647:SF1">
    <property type="entry name" value="COLLAPSIN RESPONSE MEDIATOR PROTEIN"/>
    <property type="match status" value="1"/>
</dbReference>
<reference evidence="2" key="1">
    <citation type="submission" date="2021-01" db="EMBL/GenBank/DDBJ databases">
        <title>Whole genome shotgun sequence of Sinosporangium siamense NBRC 109515.</title>
        <authorList>
            <person name="Komaki H."/>
            <person name="Tamura T."/>
        </authorList>
    </citation>
    <scope>NUCLEOTIDE SEQUENCE</scope>
    <source>
        <strain evidence="2">NBRC 109515</strain>
    </source>
</reference>
<dbReference type="Gene3D" id="2.30.40.10">
    <property type="entry name" value="Urease, subunit C, domain 1"/>
    <property type="match status" value="1"/>
</dbReference>
<organism evidence="2 3">
    <name type="scientific">Sinosporangium siamense</name>
    <dbReference type="NCBI Taxonomy" id="1367973"/>
    <lineage>
        <taxon>Bacteria</taxon>
        <taxon>Bacillati</taxon>
        <taxon>Actinomycetota</taxon>
        <taxon>Actinomycetes</taxon>
        <taxon>Streptosporangiales</taxon>
        <taxon>Streptosporangiaceae</taxon>
        <taxon>Sinosporangium</taxon>
    </lineage>
</organism>
<dbReference type="InterPro" id="IPR023100">
    <property type="entry name" value="D-aminoacylase_insert_dom_sf"/>
</dbReference>
<dbReference type="RefSeq" id="WP_204021277.1">
    <property type="nucleotide sequence ID" value="NZ_BOOW01000006.1"/>
</dbReference>
<dbReference type="SUPFAM" id="SSF51338">
    <property type="entry name" value="Composite domain of metallo-dependent hydrolases"/>
    <property type="match status" value="1"/>
</dbReference>
<dbReference type="GO" id="GO:0016812">
    <property type="term" value="F:hydrolase activity, acting on carbon-nitrogen (but not peptide) bonds, in cyclic amides"/>
    <property type="evidence" value="ECO:0007669"/>
    <property type="project" value="TreeGrafter"/>
</dbReference>
<dbReference type="InterPro" id="IPR050378">
    <property type="entry name" value="Metallo-dep_Hydrolases_sf"/>
</dbReference>
<dbReference type="GO" id="GO:0005829">
    <property type="term" value="C:cytosol"/>
    <property type="evidence" value="ECO:0007669"/>
    <property type="project" value="TreeGrafter"/>
</dbReference>
<evidence type="ECO:0000313" key="3">
    <source>
        <dbReference type="Proteomes" id="UP000606172"/>
    </source>
</evidence>
<dbReference type="PANTHER" id="PTHR11647">
    <property type="entry name" value="HYDRANTOINASE/DIHYDROPYRIMIDINASE FAMILY MEMBER"/>
    <property type="match status" value="1"/>
</dbReference>
<dbReference type="AlphaFoldDB" id="A0A919V383"/>
<dbReference type="EMBL" id="BOOW01000006">
    <property type="protein sequence ID" value="GII90705.1"/>
    <property type="molecule type" value="Genomic_DNA"/>
</dbReference>
<dbReference type="Pfam" id="PF07969">
    <property type="entry name" value="Amidohydro_3"/>
    <property type="match status" value="1"/>
</dbReference>
<evidence type="ECO:0000259" key="1">
    <source>
        <dbReference type="Pfam" id="PF07969"/>
    </source>
</evidence>
<comment type="caution">
    <text evidence="2">The sequence shown here is derived from an EMBL/GenBank/DDBJ whole genome shotgun (WGS) entry which is preliminary data.</text>
</comment>
<dbReference type="CDD" id="cd01297">
    <property type="entry name" value="D-aminoacylase"/>
    <property type="match status" value="1"/>
</dbReference>
<feature type="domain" description="Amidohydrolase 3" evidence="1">
    <location>
        <begin position="49"/>
        <end position="521"/>
    </location>
</feature>
<dbReference type="Gene3D" id="3.20.20.140">
    <property type="entry name" value="Metal-dependent hydrolases"/>
    <property type="match status" value="1"/>
</dbReference>
<sequence>MAGPVEAELLISGGTVADGTGARLRRAEITVRSGRLAVLPEGARPPARRTVDASGLVVAPGFIDVHTHSDAITLIGAGAGEQAGALARAAVMQGVTTEICGNCGSSLFPALPERVAGMVPSARASFGGPVPIFTDYKGFAEAHIAVPRANHLTSLVGHGTLRAGVLGYADRPATPEELAVMCDLLDTALTQGAAGLSTGLIYTPGTYAGTEEVVALAKVAARHGKPYVTHLRDEMSRVEEALEEAVEIARRSGAALHVSHHKTAGRHAWGRTLVTLPRIASLRESGMDVTCDVYPYTAGSTMLSAMFPPWANDGGVTALTARLADPAERERMRRSIAEGVPGWENTVGNGGWDRISVAGAVRNPEVEGRTIAELAAARAVDPLDLAAELLVAERGEVTIISHSMREDDVRRVLASPFAMIGSDGVPKPGHPHPRWAGTFPRVLGHYSRDLGLMPLETAVHKMTGMAAARFGLAGRGVIAGGAHADLVVFDPATVGDGATYAEPLLPPAGIHLVVAAGHIVVAGGADTGARPGEVLTA</sequence>
<keyword evidence="3" id="KW-1185">Reference proteome</keyword>
<evidence type="ECO:0000313" key="2">
    <source>
        <dbReference type="EMBL" id="GII90705.1"/>
    </source>
</evidence>
<accession>A0A919V383</accession>
<dbReference type="Proteomes" id="UP000606172">
    <property type="component" value="Unassembled WGS sequence"/>
</dbReference>
<name>A0A919V383_9ACTN</name>
<gene>
    <name evidence="2" type="ORF">Ssi02_09360</name>
</gene>
<proteinExistence type="predicted"/>